<gene>
    <name evidence="1" type="ORF">J2S74_003123</name>
</gene>
<dbReference type="SUPFAM" id="SSF89360">
    <property type="entry name" value="HesB-like domain"/>
    <property type="match status" value="1"/>
</dbReference>
<keyword evidence="2" id="KW-1185">Reference proteome</keyword>
<sequence>MDFTISAKAVQLYINEMGLRKGDHLTFFVRVGGIGSGGFSVGVRRGKPELDYISMIQKDIIFCFLEEESWYFDGMTVDYDEDMGQMIFLNPKIENITNPN</sequence>
<evidence type="ECO:0000313" key="2">
    <source>
        <dbReference type="Proteomes" id="UP001230005"/>
    </source>
</evidence>
<evidence type="ECO:0000313" key="1">
    <source>
        <dbReference type="EMBL" id="MDQ0255741.1"/>
    </source>
</evidence>
<accession>A0ABT9ZWY8</accession>
<organism evidence="1 2">
    <name type="scientific">Evansella vedderi</name>
    <dbReference type="NCBI Taxonomy" id="38282"/>
    <lineage>
        <taxon>Bacteria</taxon>
        <taxon>Bacillati</taxon>
        <taxon>Bacillota</taxon>
        <taxon>Bacilli</taxon>
        <taxon>Bacillales</taxon>
        <taxon>Bacillaceae</taxon>
        <taxon>Evansella</taxon>
    </lineage>
</organism>
<dbReference type="InterPro" id="IPR035903">
    <property type="entry name" value="HesB-like_dom_sf"/>
</dbReference>
<dbReference type="EMBL" id="JAUSUG010000012">
    <property type="protein sequence ID" value="MDQ0255741.1"/>
    <property type="molecule type" value="Genomic_DNA"/>
</dbReference>
<reference evidence="1 2" key="1">
    <citation type="submission" date="2023-07" db="EMBL/GenBank/DDBJ databases">
        <title>Genomic Encyclopedia of Type Strains, Phase IV (KMG-IV): sequencing the most valuable type-strain genomes for metagenomic binning, comparative biology and taxonomic classification.</title>
        <authorList>
            <person name="Goeker M."/>
        </authorList>
    </citation>
    <scope>NUCLEOTIDE SEQUENCE [LARGE SCALE GENOMIC DNA]</scope>
    <source>
        <strain evidence="1 2">DSM 9768</strain>
    </source>
</reference>
<dbReference type="Proteomes" id="UP001230005">
    <property type="component" value="Unassembled WGS sequence"/>
</dbReference>
<protein>
    <submittedName>
        <fullName evidence="1">Uncharacterized protein YneR</fullName>
    </submittedName>
</protein>
<comment type="caution">
    <text evidence="1">The sequence shown here is derived from an EMBL/GenBank/DDBJ whole genome shotgun (WGS) entry which is preliminary data.</text>
</comment>
<proteinExistence type="predicted"/>
<name>A0ABT9ZWY8_9BACI</name>
<dbReference type="RefSeq" id="WP_307326851.1">
    <property type="nucleotide sequence ID" value="NZ_JAUSUG010000012.1"/>
</dbReference>